<proteinExistence type="predicted"/>
<comment type="caution">
    <text evidence="7">The sequence shown here is derived from an EMBL/GenBank/DDBJ whole genome shotgun (WGS) entry which is preliminary data.</text>
</comment>
<feature type="domain" description="Translocation and assembly module TamB C-terminal" evidence="6">
    <location>
        <begin position="920"/>
        <end position="1004"/>
    </location>
</feature>
<dbReference type="PANTHER" id="PTHR36985">
    <property type="entry name" value="TRANSLOCATION AND ASSEMBLY MODULE SUBUNIT TAMB"/>
    <property type="match status" value="1"/>
</dbReference>
<evidence type="ECO:0000256" key="1">
    <source>
        <dbReference type="ARBA" id="ARBA00004167"/>
    </source>
</evidence>
<gene>
    <name evidence="7" type="ORF">B1806_11850</name>
</gene>
<dbReference type="PANTHER" id="PTHR36985:SF1">
    <property type="entry name" value="TRANSLOCATION AND ASSEMBLY MODULE SUBUNIT TAMB"/>
    <property type="match status" value="1"/>
</dbReference>
<keyword evidence="2 5" id="KW-0812">Transmembrane</keyword>
<feature type="transmembrane region" description="Helical" evidence="5">
    <location>
        <begin position="21"/>
        <end position="41"/>
    </location>
</feature>
<organism evidence="7 8">
    <name type="scientific">Metallibacterium scheffleri</name>
    <dbReference type="NCBI Taxonomy" id="993689"/>
    <lineage>
        <taxon>Bacteria</taxon>
        <taxon>Pseudomonadati</taxon>
        <taxon>Pseudomonadota</taxon>
        <taxon>Gammaproteobacteria</taxon>
        <taxon>Lysobacterales</taxon>
        <taxon>Rhodanobacteraceae</taxon>
        <taxon>Metallibacterium</taxon>
    </lineage>
</organism>
<evidence type="ECO:0000256" key="3">
    <source>
        <dbReference type="ARBA" id="ARBA00022989"/>
    </source>
</evidence>
<name>A0A4S3KKA5_9GAMM</name>
<dbReference type="AlphaFoldDB" id="A0A4S3KKA5"/>
<dbReference type="EMBL" id="MWQO01000041">
    <property type="protein sequence ID" value="THD09252.1"/>
    <property type="molecule type" value="Genomic_DNA"/>
</dbReference>
<dbReference type="Pfam" id="PF04357">
    <property type="entry name" value="TamB"/>
    <property type="match status" value="1"/>
</dbReference>
<evidence type="ECO:0000256" key="5">
    <source>
        <dbReference type="SAM" id="Phobius"/>
    </source>
</evidence>
<evidence type="ECO:0000256" key="4">
    <source>
        <dbReference type="ARBA" id="ARBA00023136"/>
    </source>
</evidence>
<accession>A0A4S3KKA5</accession>
<evidence type="ECO:0000259" key="6">
    <source>
        <dbReference type="Pfam" id="PF04357"/>
    </source>
</evidence>
<dbReference type="STRING" id="993689.GCA_002077135_01738"/>
<keyword evidence="8" id="KW-1185">Reference proteome</keyword>
<feature type="non-terminal residue" evidence="7">
    <location>
        <position position="1011"/>
    </location>
</feature>
<keyword evidence="4 5" id="KW-0472">Membrane</keyword>
<dbReference type="GO" id="GO:0009306">
    <property type="term" value="P:protein secretion"/>
    <property type="evidence" value="ECO:0007669"/>
    <property type="project" value="InterPro"/>
</dbReference>
<keyword evidence="3 5" id="KW-1133">Transmembrane helix</keyword>
<dbReference type="RefSeq" id="WP_136256516.1">
    <property type="nucleotide sequence ID" value="NZ_MWQO01000041.1"/>
</dbReference>
<dbReference type="Proteomes" id="UP000307749">
    <property type="component" value="Unassembled WGS sequence"/>
</dbReference>
<dbReference type="GO" id="GO:0005886">
    <property type="term" value="C:plasma membrane"/>
    <property type="evidence" value="ECO:0007669"/>
    <property type="project" value="InterPro"/>
</dbReference>
<sequence length="1011" mass="105344">MNTPPESARTAEAPPPRRRRWLLRALGVLLLLLMAAVAWLLGTQSGLDFALLRARAFTHGALSVQQAQGRLWGSLHLRGVRWRGAHGLEIRIATARIDYAPLALLRKRLDITRLDASGLRVSLPAPQPPSNAPPNLHAPLAIHIVEATLRDALILRQQQRVFAVNTLSLRDAAWTHSQLALGALDLNAPQLALQLQGQLGLDGGWPGTLVARLRVPRQPQALALTLHARSDGRSATLDAHVAAPFAATLHAQLATRAPYAWQGTLRVPRFALAMLLPGNARTLALNLAGHGDATQALLAGTLDVDAWPLRLRALEVQRTGDTLQLRQLALASPRMPGSLDAQGHIALAAHPVSADLALRWHGVQLPAALLGQALASAGSAQFQGSAQAYRVQSDFSLDVSGKQRAQVTLAMHGDTHTLAVDRLRLQQTRGRIDVKGDVALAAPHAWRIAARATRFDPALLAPAWPGELSFALGSSGQLDARGPTGTLVLHDLNGTLRGRALRGSANLGVHGRRLPQGTLDLAAGASTLRYAGSGGAATARIDVRSLADFLPQASGSLHGSISARGVWPTLDLDARLSAGDLRAATLRLGNATLRAQVRNLATPHGTAQLSARTLQLGAHKLDRFDARVTGNQHALTLHVDAGGAAGQLALDASASASGKTARDWQGELRSLQMTPARQAAWTLQAPVAWRYRAGALSLADACLAQGAARLCVGGSRAADGSGTLDYRLAALPLASLAALVTLPEGARVQGTLDGAGALRFDAALHLRGHAQLQSPGGSVSLPGVDAQPLGWRDLRVQADIGAQSGQFSAHATLLPAGTLDASATLSGAQQTLGGRIVLSLPQLHVLEPFVPQLARVQGALAADFALAGTLRAPVLTGQARVTGFAAELPLLGLHFKQGDMTVARAADGALNFGGSVQSGAGTLAIAGSGNMQDFALTLKGQNILAADLPAARVQISPDLHFTRNATGYVLDGSVLIPSAQVDLAKLPGAGAAQASPDVVIVNAPPLTPISP</sequence>
<evidence type="ECO:0000313" key="7">
    <source>
        <dbReference type="EMBL" id="THD09252.1"/>
    </source>
</evidence>
<dbReference type="InterPro" id="IPR007452">
    <property type="entry name" value="TamB_C"/>
</dbReference>
<reference evidence="7 8" key="1">
    <citation type="submission" date="2017-02" db="EMBL/GenBank/DDBJ databases">
        <title>Whole genome sequencing of Metallibacterium scheffleri DSM 24874 (T).</title>
        <authorList>
            <person name="Kumar S."/>
            <person name="Patil P."/>
            <person name="Patil P.B."/>
        </authorList>
    </citation>
    <scope>NUCLEOTIDE SEQUENCE [LARGE SCALE GENOMIC DNA]</scope>
    <source>
        <strain evidence="7 8">DSM 24874</strain>
    </source>
</reference>
<protein>
    <recommendedName>
        <fullName evidence="6">Translocation and assembly module TamB C-terminal domain-containing protein</fullName>
    </recommendedName>
</protein>
<evidence type="ECO:0000256" key="2">
    <source>
        <dbReference type="ARBA" id="ARBA00022692"/>
    </source>
</evidence>
<dbReference type="GO" id="GO:0097347">
    <property type="term" value="C:TAM protein secretion complex"/>
    <property type="evidence" value="ECO:0007669"/>
    <property type="project" value="TreeGrafter"/>
</dbReference>
<comment type="subcellular location">
    <subcellularLocation>
        <location evidence="1">Membrane</location>
        <topology evidence="1">Single-pass membrane protein</topology>
    </subcellularLocation>
</comment>
<evidence type="ECO:0000313" key="8">
    <source>
        <dbReference type="Proteomes" id="UP000307749"/>
    </source>
</evidence>